<evidence type="ECO:0000256" key="4">
    <source>
        <dbReference type="ARBA" id="ARBA00030762"/>
    </source>
</evidence>
<feature type="binding site" evidence="5">
    <location>
        <position position="171"/>
    </location>
    <ligand>
        <name>Zn(2+)</name>
        <dbReference type="ChEBI" id="CHEBI:29105"/>
    </ligand>
</feature>
<dbReference type="InterPro" id="IPR014628">
    <property type="entry name" value="Man6P_isomerase_Firm_short"/>
</dbReference>
<evidence type="ECO:0000313" key="10">
    <source>
        <dbReference type="Proteomes" id="UP000440004"/>
    </source>
</evidence>
<dbReference type="Gene3D" id="2.60.120.10">
    <property type="entry name" value="Jelly Rolls"/>
    <property type="match status" value="2"/>
</dbReference>
<evidence type="ECO:0000256" key="2">
    <source>
        <dbReference type="ARBA" id="ARBA00022833"/>
    </source>
</evidence>
<name>A0A6A7K8G6_9FIRM</name>
<feature type="domain" description="Mannose-6-phosphate isomerase cupin" evidence="8">
    <location>
        <begin position="231"/>
        <end position="309"/>
    </location>
</feature>
<sequence length="324" mass="36605">MYPLKFVNIYKEKPWGNELLKKFRGNIPDQVIGESWDVSCQGDDISIIANGEFEGMSLRELIRLEGASLVGTQLVDVEFPLLMKILTVSDKLSVQVHPDDNYAQSVGEPYGKEELWYIMYAKEGSEIILGTKDCTRGEFEKSIKEDTSEQLMQRIPLVAGDVFHIKPGLMHTVDGEVVLAEIQQNSDITYRVYDYNRGRELHIDQALDCIDFNLKGEKSRGISINYETYTKTYYTVNYHFSVEVYSTKLGFTETSDCERFAIFTCVEGSGNIAYDGGTESISLGDSILIPATLGNYKFIGKLKLIKSYVPDLEAVRKEIIKVIS</sequence>
<evidence type="ECO:0000259" key="7">
    <source>
        <dbReference type="Pfam" id="PF20511"/>
    </source>
</evidence>
<dbReference type="AlphaFoldDB" id="A0A6A7K8G6"/>
<keyword evidence="2 5" id="KW-0862">Zinc</keyword>
<proteinExistence type="predicted"/>
<reference evidence="9 10" key="1">
    <citation type="submission" date="2019-10" db="EMBL/GenBank/DDBJ databases">
        <title>Alkalibaculum tamaniensis sp.nov., a new alkaliphilic acetogen, isolated on methoxylated aromatics from a mud volcano.</title>
        <authorList>
            <person name="Khomyakova M.A."/>
            <person name="Merkel A.Y."/>
            <person name="Bonch-Osmolovskaya E.A."/>
            <person name="Slobodkin A.I."/>
        </authorList>
    </citation>
    <scope>NUCLEOTIDE SEQUENCE [LARGE SCALE GENOMIC DNA]</scope>
    <source>
        <strain evidence="9 10">M08DMB</strain>
    </source>
</reference>
<keyword evidence="10" id="KW-1185">Reference proteome</keyword>
<dbReference type="InterPro" id="IPR046457">
    <property type="entry name" value="PMI_typeI_cat"/>
</dbReference>
<dbReference type="InterPro" id="IPR051804">
    <property type="entry name" value="Carb_Metab_Reg_Kinase/Isom"/>
</dbReference>
<feature type="active site" evidence="6">
    <location>
        <position position="191"/>
    </location>
</feature>
<protein>
    <recommendedName>
        <fullName evidence="3">Phosphohexomutase</fullName>
    </recommendedName>
    <alternativeName>
        <fullName evidence="4">Phosphomannose isomerase</fullName>
    </alternativeName>
</protein>
<dbReference type="SUPFAM" id="SSF51182">
    <property type="entry name" value="RmlC-like cupins"/>
    <property type="match status" value="1"/>
</dbReference>
<dbReference type="Pfam" id="PF21621">
    <property type="entry name" value="MPI_cupin_dom"/>
    <property type="match status" value="1"/>
</dbReference>
<dbReference type="GO" id="GO:0008270">
    <property type="term" value="F:zinc ion binding"/>
    <property type="evidence" value="ECO:0007669"/>
    <property type="project" value="InterPro"/>
</dbReference>
<feature type="binding site" evidence="5">
    <location>
        <position position="114"/>
    </location>
    <ligand>
        <name>Zn(2+)</name>
        <dbReference type="ChEBI" id="CHEBI:29105"/>
    </ligand>
</feature>
<dbReference type="Pfam" id="PF20511">
    <property type="entry name" value="PMI_typeI_cat"/>
    <property type="match status" value="1"/>
</dbReference>
<keyword evidence="1 5" id="KW-0479">Metal-binding</keyword>
<gene>
    <name evidence="9" type="ORF">GC105_07665</name>
</gene>
<dbReference type="GO" id="GO:0004476">
    <property type="term" value="F:mannose-6-phosphate isomerase activity"/>
    <property type="evidence" value="ECO:0007669"/>
    <property type="project" value="InterPro"/>
</dbReference>
<dbReference type="InterPro" id="IPR014710">
    <property type="entry name" value="RmlC-like_jellyroll"/>
</dbReference>
<evidence type="ECO:0000256" key="1">
    <source>
        <dbReference type="ARBA" id="ARBA00022723"/>
    </source>
</evidence>
<evidence type="ECO:0000256" key="5">
    <source>
        <dbReference type="PIRSR" id="PIRSR036894-1"/>
    </source>
</evidence>
<dbReference type="InterPro" id="IPR049071">
    <property type="entry name" value="MPI_cupin_dom"/>
</dbReference>
<feature type="domain" description="Phosphomannose isomerase type I catalytic" evidence="7">
    <location>
        <begin position="6"/>
        <end position="104"/>
    </location>
</feature>
<dbReference type="Proteomes" id="UP000440004">
    <property type="component" value="Unassembled WGS sequence"/>
</dbReference>
<accession>A0A6A7K8G6</accession>
<dbReference type="PANTHER" id="PTHR42742">
    <property type="entry name" value="TRANSCRIPTIONAL REPRESSOR MPRA"/>
    <property type="match status" value="1"/>
</dbReference>
<dbReference type="InterPro" id="IPR011051">
    <property type="entry name" value="RmlC_Cupin_sf"/>
</dbReference>
<dbReference type="PANTHER" id="PTHR42742:SF3">
    <property type="entry name" value="FRUCTOKINASE"/>
    <property type="match status" value="1"/>
</dbReference>
<dbReference type="CDD" id="cd07010">
    <property type="entry name" value="cupin_PMI_type_I_N_bac"/>
    <property type="match status" value="1"/>
</dbReference>
<comment type="caution">
    <text evidence="9">The sequence shown here is derived from an EMBL/GenBank/DDBJ whole genome shotgun (WGS) entry which is preliminary data.</text>
</comment>
<feature type="binding site" evidence="5">
    <location>
        <position position="97"/>
    </location>
    <ligand>
        <name>Zn(2+)</name>
        <dbReference type="ChEBI" id="CHEBI:29105"/>
    </ligand>
</feature>
<dbReference type="PIRSF" id="PIRSF036894">
    <property type="entry name" value="PMI_Firm_short"/>
    <property type="match status" value="1"/>
</dbReference>
<keyword evidence="9" id="KW-0413">Isomerase</keyword>
<dbReference type="GO" id="GO:0005975">
    <property type="term" value="P:carbohydrate metabolic process"/>
    <property type="evidence" value="ECO:0007669"/>
    <property type="project" value="InterPro"/>
</dbReference>
<comment type="cofactor">
    <cofactor evidence="5">
        <name>Zn(2+)</name>
        <dbReference type="ChEBI" id="CHEBI:29105"/>
    </cofactor>
    <text evidence="5">Binds 1 zinc ion per subunit.</text>
</comment>
<dbReference type="RefSeq" id="WP_152803349.1">
    <property type="nucleotide sequence ID" value="NZ_WHNX01000009.1"/>
</dbReference>
<evidence type="ECO:0000313" key="9">
    <source>
        <dbReference type="EMBL" id="MPW25665.1"/>
    </source>
</evidence>
<evidence type="ECO:0000256" key="6">
    <source>
        <dbReference type="PIRSR" id="PIRSR036894-2"/>
    </source>
</evidence>
<dbReference type="EMBL" id="WHNX01000009">
    <property type="protein sequence ID" value="MPW25665.1"/>
    <property type="molecule type" value="Genomic_DNA"/>
</dbReference>
<organism evidence="9 10">
    <name type="scientific">Alkalibaculum sporogenes</name>
    <dbReference type="NCBI Taxonomy" id="2655001"/>
    <lineage>
        <taxon>Bacteria</taxon>
        <taxon>Bacillati</taxon>
        <taxon>Bacillota</taxon>
        <taxon>Clostridia</taxon>
        <taxon>Eubacteriales</taxon>
        <taxon>Eubacteriaceae</taxon>
        <taxon>Alkalibaculum</taxon>
    </lineage>
</organism>
<evidence type="ECO:0000256" key="3">
    <source>
        <dbReference type="ARBA" id="ARBA00029741"/>
    </source>
</evidence>
<evidence type="ECO:0000259" key="8">
    <source>
        <dbReference type="Pfam" id="PF21621"/>
    </source>
</evidence>